<dbReference type="RefSeq" id="WP_135713650.1">
    <property type="nucleotide sequence ID" value="NZ_CAAGTE010000025.1"/>
</dbReference>
<feature type="transmembrane region" description="Helical" evidence="1">
    <location>
        <begin position="76"/>
        <end position="95"/>
    </location>
</feature>
<feature type="transmembrane region" description="Helical" evidence="1">
    <location>
        <begin position="12"/>
        <end position="33"/>
    </location>
</feature>
<organism evidence="2">
    <name type="scientific">Klebsiella pneumoniae</name>
    <dbReference type="NCBI Taxonomy" id="573"/>
    <lineage>
        <taxon>Bacteria</taxon>
        <taxon>Pseudomonadati</taxon>
        <taxon>Pseudomonadota</taxon>
        <taxon>Gammaproteobacteria</taxon>
        <taxon>Enterobacterales</taxon>
        <taxon>Enterobacteriaceae</taxon>
        <taxon>Klebsiella/Raoultella group</taxon>
        <taxon>Klebsiella</taxon>
        <taxon>Klebsiella pneumoniae complex</taxon>
    </lineage>
</organism>
<gene>
    <name evidence="2" type="ORF">SAMEA4873555_05085</name>
</gene>
<protein>
    <recommendedName>
        <fullName evidence="3">Abortive infection protein</fullName>
    </recommendedName>
</protein>
<evidence type="ECO:0000256" key="1">
    <source>
        <dbReference type="SAM" id="Phobius"/>
    </source>
</evidence>
<keyword evidence="1" id="KW-1133">Transmembrane helix</keyword>
<feature type="transmembrane region" description="Helical" evidence="1">
    <location>
        <begin position="45"/>
        <end position="70"/>
    </location>
</feature>
<proteinExistence type="predicted"/>
<keyword evidence="1" id="KW-0812">Transmembrane</keyword>
<sequence>MKNTYDIVGMLAFPFHTEIAFVVAIFTTTQRLVVSARDHICQKQYWSSCLCVLLLLAYVGLTAGVVWAVVPWLKTFFLVKLAISPFWVMPLRSLLLRGIGKMVTAICRKLSLHN</sequence>
<dbReference type="AlphaFoldDB" id="A0A486TTG0"/>
<evidence type="ECO:0000313" key="2">
    <source>
        <dbReference type="EMBL" id="VGM29536.1"/>
    </source>
</evidence>
<reference evidence="2" key="1">
    <citation type="submission" date="2019-03" db="EMBL/GenBank/DDBJ databases">
        <authorList>
            <consortium name="Pathogen Informatics"/>
        </authorList>
    </citation>
    <scope>NUCLEOTIDE SEQUENCE</scope>
    <source>
        <strain evidence="2">5012STDY7626354</strain>
    </source>
</reference>
<accession>A0A486TTG0</accession>
<keyword evidence="1" id="KW-0472">Membrane</keyword>
<dbReference type="EMBL" id="CAAHCY010000013">
    <property type="protein sequence ID" value="VGM29536.1"/>
    <property type="molecule type" value="Genomic_DNA"/>
</dbReference>
<evidence type="ECO:0008006" key="3">
    <source>
        <dbReference type="Google" id="ProtNLM"/>
    </source>
</evidence>
<name>A0A486TTG0_KLEPN</name>